<dbReference type="InterPro" id="IPR047140">
    <property type="entry name" value="LabA"/>
</dbReference>
<dbReference type="EMBL" id="LBSM01000011">
    <property type="protein sequence ID" value="KKQ18036.1"/>
    <property type="molecule type" value="Genomic_DNA"/>
</dbReference>
<dbReference type="AlphaFoldDB" id="A0A0G0IPT8"/>
<evidence type="ECO:0000313" key="2">
    <source>
        <dbReference type="EMBL" id="KKQ18036.1"/>
    </source>
</evidence>
<dbReference type="PANTHER" id="PTHR35458">
    <property type="entry name" value="SLR0755 PROTEIN"/>
    <property type="match status" value="1"/>
</dbReference>
<evidence type="ECO:0000259" key="1">
    <source>
        <dbReference type="Pfam" id="PF01936"/>
    </source>
</evidence>
<reference evidence="2 3" key="1">
    <citation type="journal article" date="2015" name="Nature">
        <title>rRNA introns, odd ribosomes, and small enigmatic genomes across a large radiation of phyla.</title>
        <authorList>
            <person name="Brown C.T."/>
            <person name="Hug L.A."/>
            <person name="Thomas B.C."/>
            <person name="Sharon I."/>
            <person name="Castelle C.J."/>
            <person name="Singh A."/>
            <person name="Wilkins M.J."/>
            <person name="Williams K.H."/>
            <person name="Banfield J.F."/>
        </authorList>
    </citation>
    <scope>NUCLEOTIDE SEQUENCE [LARGE SCALE GENOMIC DNA]</scope>
</reference>
<organism evidence="2 3">
    <name type="scientific">Berkelbacteria bacterium GW2011_GWA1_36_9</name>
    <dbReference type="NCBI Taxonomy" id="1618331"/>
    <lineage>
        <taxon>Bacteria</taxon>
        <taxon>Candidatus Berkelbacteria</taxon>
    </lineage>
</organism>
<protein>
    <recommendedName>
        <fullName evidence="1">NYN domain-containing protein</fullName>
    </recommendedName>
</protein>
<dbReference type="InterPro" id="IPR021139">
    <property type="entry name" value="NYN"/>
</dbReference>
<comment type="caution">
    <text evidence="2">The sequence shown here is derived from an EMBL/GenBank/DDBJ whole genome shotgun (WGS) entry which is preliminary data.</text>
</comment>
<gene>
    <name evidence="2" type="ORF">US31_C0011G0018</name>
</gene>
<sequence length="296" mass="35266">MIIKEDYLIKFLNDKSKRAMICIDWANVYNWEITKRKERVIVEEQKIDHLRLYNYLRKINQIKEIKLFYGLDKAREDVLDNIVRWVEKITGKKPLNITELYQEIEKIRKKTKLSDAMWLQIKEVFDEYFSAKRLDEFKKIGFDVSNQKNVKSFSNSLYHLSKFKTVLEKLDRIITSILNNQSNCSTKIEKELIEQTKELRNCLNQKIKDRKCDFDVDIVVEIMKHIDKYDTFVIFSGDGDFAPAIKFFREKSKNIIVVSQSNKLGKEIVDLTGKDKPIIILSEKIDEIWVKKIPRR</sequence>
<accession>A0A0G0IPT8</accession>
<dbReference type="GO" id="GO:0004540">
    <property type="term" value="F:RNA nuclease activity"/>
    <property type="evidence" value="ECO:0007669"/>
    <property type="project" value="InterPro"/>
</dbReference>
<feature type="domain" description="NYN" evidence="1">
    <location>
        <begin position="185"/>
        <end position="262"/>
    </location>
</feature>
<dbReference type="Gene3D" id="3.40.50.1010">
    <property type="entry name" value="5'-nuclease"/>
    <property type="match status" value="1"/>
</dbReference>
<dbReference type="Pfam" id="PF01936">
    <property type="entry name" value="NYN"/>
    <property type="match status" value="1"/>
</dbReference>
<dbReference type="PANTHER" id="PTHR35458:SF2">
    <property type="entry name" value="SLR0755 PROTEIN"/>
    <property type="match status" value="1"/>
</dbReference>
<name>A0A0G0IPT8_9BACT</name>
<dbReference type="Proteomes" id="UP000034508">
    <property type="component" value="Unassembled WGS sequence"/>
</dbReference>
<proteinExistence type="predicted"/>
<evidence type="ECO:0000313" key="3">
    <source>
        <dbReference type="Proteomes" id="UP000034508"/>
    </source>
</evidence>